<evidence type="ECO:0000313" key="2">
    <source>
        <dbReference type="Proteomes" id="UP001596099"/>
    </source>
</evidence>
<proteinExistence type="predicted"/>
<dbReference type="Pfam" id="PF13668">
    <property type="entry name" value="Ferritin_2"/>
    <property type="match status" value="1"/>
</dbReference>
<dbReference type="InterPro" id="IPR012347">
    <property type="entry name" value="Ferritin-like"/>
</dbReference>
<keyword evidence="2" id="KW-1185">Reference proteome</keyword>
<comment type="caution">
    <text evidence="1">The sequence shown here is derived from an EMBL/GenBank/DDBJ whole genome shotgun (WGS) entry which is preliminary data.</text>
</comment>
<dbReference type="CDD" id="cd00657">
    <property type="entry name" value="Ferritin_like"/>
    <property type="match status" value="1"/>
</dbReference>
<reference evidence="1 2" key="1">
    <citation type="journal article" date="2019" name="Int. J. Syst. Evol. Microbiol.">
        <title>The Global Catalogue of Microorganisms (GCM) 10K type strain sequencing project: providing services to taxonomists for standard genome sequencing and annotation.</title>
        <authorList>
            <consortium name="The Broad Institute Genomics Platform"/>
            <consortium name="The Broad Institute Genome Sequencing Center for Infectious Disease"/>
            <person name="Wu L."/>
            <person name="Ma J."/>
        </authorList>
    </citation>
    <scope>NUCLEOTIDE SEQUENCE [LARGE SCALE GENOMIC DNA]</scope>
    <source>
        <strain evidence="1 2">CGMCC 1.12543</strain>
    </source>
</reference>
<gene>
    <name evidence="1" type="ORF">ACFPYI_16255</name>
</gene>
<organism evidence="1 2">
    <name type="scientific">Halomarina salina</name>
    <dbReference type="NCBI Taxonomy" id="1872699"/>
    <lineage>
        <taxon>Archaea</taxon>
        <taxon>Methanobacteriati</taxon>
        <taxon>Methanobacteriota</taxon>
        <taxon>Stenosarchaea group</taxon>
        <taxon>Halobacteria</taxon>
        <taxon>Halobacteriales</taxon>
        <taxon>Natronomonadaceae</taxon>
        <taxon>Halomarina</taxon>
    </lineage>
</organism>
<dbReference type="Proteomes" id="UP001596099">
    <property type="component" value="Unassembled WGS sequence"/>
</dbReference>
<dbReference type="EMBL" id="JBHSQH010000001">
    <property type="protein sequence ID" value="MFC5972889.1"/>
    <property type="molecule type" value="Genomic_DNA"/>
</dbReference>
<dbReference type="InterPro" id="IPR009078">
    <property type="entry name" value="Ferritin-like_SF"/>
</dbReference>
<evidence type="ECO:0000313" key="1">
    <source>
        <dbReference type="EMBL" id="MFC5972889.1"/>
    </source>
</evidence>
<dbReference type="AlphaFoldDB" id="A0ABD5RRN2"/>
<dbReference type="InterPro" id="IPR006311">
    <property type="entry name" value="TAT_signal"/>
</dbReference>
<dbReference type="Gene3D" id="1.20.1260.10">
    <property type="match status" value="1"/>
</dbReference>
<dbReference type="PANTHER" id="PTHR31694">
    <property type="entry name" value="DESICCATION-LIKE PROTEIN"/>
    <property type="match status" value="1"/>
</dbReference>
<dbReference type="RefSeq" id="WP_247416825.1">
    <property type="nucleotide sequence ID" value="NZ_JALLGW010000001.1"/>
</dbReference>
<protein>
    <submittedName>
        <fullName evidence="1">Ferritin-like domain-containing protein</fullName>
    </submittedName>
</protein>
<accession>A0ABD5RRN2</accession>
<sequence length="234" mass="25343">MTDDNTPVDRVIDGANELLTDRRSFMAGAAKLGVGGALLSQFASGSATAQEGDEMSEVSDLDILNYALTLEHLEYSFYEEGLSNFEELRDFERAGTPGGEIFDDPSLQYGTYNYLESVRDHEEAHVHTLTETIEKLGGDPVGAAEYQFPYETPEEFVALALTLENVGVSAYAGAGPLIQNEAVVEAALSIHSVEARHAAFLGTLNERLFPHGAFDPARSMDEVVAIASQFIVSE</sequence>
<dbReference type="PROSITE" id="PS51318">
    <property type="entry name" value="TAT"/>
    <property type="match status" value="1"/>
</dbReference>
<dbReference type="InterPro" id="IPR052965">
    <property type="entry name" value="Pigment-catalase-like"/>
</dbReference>
<dbReference type="SUPFAM" id="SSF47240">
    <property type="entry name" value="Ferritin-like"/>
    <property type="match status" value="1"/>
</dbReference>
<name>A0ABD5RRN2_9EURY</name>
<dbReference type="PANTHER" id="PTHR31694:SF26">
    <property type="entry name" value="OS05G0151100 PROTEIN"/>
    <property type="match status" value="1"/>
</dbReference>